<comment type="caution">
    <text evidence="2">The sequence shown here is derived from an EMBL/GenBank/DDBJ whole genome shotgun (WGS) entry which is preliminary data.</text>
</comment>
<dbReference type="PROSITE" id="PS51184">
    <property type="entry name" value="JMJC"/>
    <property type="match status" value="1"/>
</dbReference>
<dbReference type="SUPFAM" id="SSF51197">
    <property type="entry name" value="Clavaminate synthase-like"/>
    <property type="match status" value="1"/>
</dbReference>
<dbReference type="EMBL" id="BBPI01000003">
    <property type="protein sequence ID" value="GAL99449.1"/>
    <property type="molecule type" value="Genomic_DNA"/>
</dbReference>
<proteinExistence type="predicted"/>
<dbReference type="Gene3D" id="2.60.120.650">
    <property type="entry name" value="Cupin"/>
    <property type="match status" value="1"/>
</dbReference>
<name>A0A0A1W1Y4_9SPHN</name>
<dbReference type="InterPro" id="IPR041667">
    <property type="entry name" value="Cupin_8"/>
</dbReference>
<dbReference type="Proteomes" id="UP000032305">
    <property type="component" value="Unassembled WGS sequence"/>
</dbReference>
<dbReference type="AlphaFoldDB" id="A0A0A1W1Y4"/>
<feature type="domain" description="JmjC" evidence="1">
    <location>
        <begin position="112"/>
        <end position="269"/>
    </location>
</feature>
<reference evidence="2 3" key="1">
    <citation type="submission" date="2014-11" db="EMBL/GenBank/DDBJ databases">
        <title>Whole genome shotgun sequence of Sphingomonas parapaucimobilis NBRC 15100.</title>
        <authorList>
            <person name="Katano-Makiyama Y."/>
            <person name="Hosoyama A."/>
            <person name="Hashimoto M."/>
            <person name="Hosoyama Y."/>
            <person name="Noguchi M."/>
            <person name="Numata M."/>
            <person name="Tsuchikane K."/>
            <person name="Hirakata S."/>
            <person name="Uohara A."/>
            <person name="Shimodaira J."/>
            <person name="Ohji S."/>
            <person name="Ichikawa N."/>
            <person name="Kimura A."/>
            <person name="Yamazoe A."/>
            <person name="Fujita N."/>
        </authorList>
    </citation>
    <scope>NUCLEOTIDE SEQUENCE [LARGE SCALE GENOMIC DNA]</scope>
    <source>
        <strain evidence="2 3">NBRC 15100</strain>
    </source>
</reference>
<dbReference type="OrthoDB" id="479699at2"/>
<accession>A0A0A1W1Y4</accession>
<dbReference type="RefSeq" id="WP_042482664.1">
    <property type="nucleotide sequence ID" value="NZ_BBPI01000003.1"/>
</dbReference>
<dbReference type="PANTHER" id="PTHR12461">
    <property type="entry name" value="HYPOXIA-INDUCIBLE FACTOR 1 ALPHA INHIBITOR-RELATED"/>
    <property type="match status" value="1"/>
</dbReference>
<evidence type="ECO:0000259" key="1">
    <source>
        <dbReference type="PROSITE" id="PS51184"/>
    </source>
</evidence>
<dbReference type="Pfam" id="PF13621">
    <property type="entry name" value="Cupin_8"/>
    <property type="match status" value="1"/>
</dbReference>
<dbReference type="SMART" id="SM00558">
    <property type="entry name" value="JmjC"/>
    <property type="match status" value="1"/>
</dbReference>
<keyword evidence="3" id="KW-1185">Reference proteome</keyword>
<evidence type="ECO:0000313" key="2">
    <source>
        <dbReference type="EMBL" id="GAL99449.1"/>
    </source>
</evidence>
<gene>
    <name evidence="2" type="ORF">SP5_003_00040</name>
</gene>
<organism evidence="2 3">
    <name type="scientific">Sphingomonas parapaucimobilis NBRC 15100</name>
    <dbReference type="NCBI Taxonomy" id="1219049"/>
    <lineage>
        <taxon>Bacteria</taxon>
        <taxon>Pseudomonadati</taxon>
        <taxon>Pseudomonadota</taxon>
        <taxon>Alphaproteobacteria</taxon>
        <taxon>Sphingomonadales</taxon>
        <taxon>Sphingomonadaceae</taxon>
        <taxon>Sphingomonas</taxon>
    </lineage>
</organism>
<evidence type="ECO:0000313" key="3">
    <source>
        <dbReference type="Proteomes" id="UP000032305"/>
    </source>
</evidence>
<sequence>MTQAAAEIDRAALDGHDAFRRLVVEPCRPVVIHGAASDWPLAKVAKAGGDALTSYLARFDAGRQVEAFVGDAAISGRYDYNDDLSGFNFRRQAMPLGEAVGRIAAGSDNETLYVGSLPITNTLPGLAEDNRLPFAPPGVSPLIWIGHASTVACHYDMMDNIACVVAGRRTFTLYPPDAIGDLYVGPIDHTMAGQPVALAAGAEPGDPRYPRFEQARDRAITIELGPGDALYMPKLWWHRVEATGTLNILVNYWWDAFPVAPDQPFPTMLLAMSAIVGRPPAERAAWRAWFDHYVFRPDGHPLAHLPEDRHGVLSDGPDHAKMVRAHAMRMLRAG</sequence>
<dbReference type="InterPro" id="IPR003347">
    <property type="entry name" value="JmjC_dom"/>
</dbReference>
<dbReference type="PANTHER" id="PTHR12461:SF105">
    <property type="entry name" value="HYPOXIA-INDUCIBLE FACTOR 1-ALPHA INHIBITOR"/>
    <property type="match status" value="1"/>
</dbReference>
<protein>
    <recommendedName>
        <fullName evidence="1">JmjC domain-containing protein</fullName>
    </recommendedName>
</protein>
<dbReference type="eggNOG" id="COG2850">
    <property type="taxonomic scope" value="Bacteria"/>
</dbReference>